<dbReference type="KEGG" id="bhu:bhn_I2520"/>
<reference evidence="3" key="1">
    <citation type="submission" date="2016-10" db="EMBL/GenBank/DDBJ databases">
        <title>The complete genome sequence of the rumen bacterium Butyrivibrio hungatei MB2003.</title>
        <authorList>
            <person name="Palevich N."/>
            <person name="Kelly W.J."/>
            <person name="Leahy S.C."/>
            <person name="Altermann E."/>
            <person name="Rakonjac J."/>
            <person name="Attwood G.T."/>
        </authorList>
    </citation>
    <scope>NUCLEOTIDE SEQUENCE [LARGE SCALE GENOMIC DNA]</scope>
    <source>
        <strain evidence="3">MB2003</strain>
    </source>
</reference>
<dbReference type="InterPro" id="IPR035930">
    <property type="entry name" value="FomD-like_sf"/>
</dbReference>
<organism evidence="2 3">
    <name type="scientific">Butyrivibrio hungatei</name>
    <dbReference type="NCBI Taxonomy" id="185008"/>
    <lineage>
        <taxon>Bacteria</taxon>
        <taxon>Bacillati</taxon>
        <taxon>Bacillota</taxon>
        <taxon>Clostridia</taxon>
        <taxon>Lachnospirales</taxon>
        <taxon>Lachnospiraceae</taxon>
        <taxon>Butyrivibrio</taxon>
    </lineage>
</organism>
<proteinExistence type="predicted"/>
<dbReference type="EMBL" id="CP017831">
    <property type="protein sequence ID" value="AOZ97552.1"/>
    <property type="molecule type" value="Genomic_DNA"/>
</dbReference>
<dbReference type="Pfam" id="PF04167">
    <property type="entry name" value="DUF402"/>
    <property type="match status" value="1"/>
</dbReference>
<keyword evidence="3" id="KW-1185">Reference proteome</keyword>
<dbReference type="Gene3D" id="2.40.380.10">
    <property type="entry name" value="FomD-like"/>
    <property type="match status" value="1"/>
</dbReference>
<evidence type="ECO:0000259" key="1">
    <source>
        <dbReference type="Pfam" id="PF04167"/>
    </source>
</evidence>
<dbReference type="OrthoDB" id="2064617at2"/>
<sequence length="159" mass="18604">MKNPVLYRKRFIPDECFELKDDIILERTDSMIVTKWSAIRAKEDFSSGYSCYYLDRGIKVSKFIKSDGSLHYWYCDVVTYDYDEETNILYTIDLLADVIIYPDGKVKVVDLDELSEAFEKGLIDNTLLKKSLLSLNRLLTEIYDHGIESLTQPIRKYTD</sequence>
<gene>
    <name evidence="2" type="ORF">bhn_I2520</name>
</gene>
<protein>
    <recommendedName>
        <fullName evidence="1">DUF402 domain-containing protein</fullName>
    </recommendedName>
</protein>
<dbReference type="AlphaFoldDB" id="A0A1D9P4Y9"/>
<feature type="domain" description="DUF402" evidence="1">
    <location>
        <begin position="10"/>
        <end position="146"/>
    </location>
</feature>
<name>A0A1D9P4Y9_9FIRM</name>
<dbReference type="Proteomes" id="UP000179284">
    <property type="component" value="Chromosome I"/>
</dbReference>
<accession>A0A1D9P4Y9</accession>
<dbReference type="RefSeq" id="WP_071177142.1">
    <property type="nucleotide sequence ID" value="NZ_CP017831.1"/>
</dbReference>
<dbReference type="InterPro" id="IPR007295">
    <property type="entry name" value="DUF402"/>
</dbReference>
<dbReference type="SUPFAM" id="SSF159234">
    <property type="entry name" value="FomD-like"/>
    <property type="match status" value="1"/>
</dbReference>
<evidence type="ECO:0000313" key="3">
    <source>
        <dbReference type="Proteomes" id="UP000179284"/>
    </source>
</evidence>
<evidence type="ECO:0000313" key="2">
    <source>
        <dbReference type="EMBL" id="AOZ97552.1"/>
    </source>
</evidence>